<sequence length="185" mass="20392">MKKLLGTTQIVVKGPSDAHMPTIFGIDPLPDDDATSSDDEAGYGSGYHQSIWWFHIPVIVELLPTQIANGQAPSNPALQQPQDSPGKLEVSEANVLPGHWVRLIKNKEEFKRALFAAEGTTAGFTTALKKVLGSKQCVASRPRPGIFGITVDAGEDSSGDEEYTQEHHLPFSVIEEIRRNYWYLY</sequence>
<dbReference type="Proteomes" id="UP001190700">
    <property type="component" value="Unassembled WGS sequence"/>
</dbReference>
<accession>A0AAE0GHS2</accession>
<protein>
    <submittedName>
        <fullName evidence="1">Uncharacterized protein</fullName>
    </submittedName>
</protein>
<comment type="caution">
    <text evidence="1">The sequence shown here is derived from an EMBL/GenBank/DDBJ whole genome shotgun (WGS) entry which is preliminary data.</text>
</comment>
<organism evidence="1 2">
    <name type="scientific">Cymbomonas tetramitiformis</name>
    <dbReference type="NCBI Taxonomy" id="36881"/>
    <lineage>
        <taxon>Eukaryota</taxon>
        <taxon>Viridiplantae</taxon>
        <taxon>Chlorophyta</taxon>
        <taxon>Pyramimonadophyceae</taxon>
        <taxon>Pyramimonadales</taxon>
        <taxon>Pyramimonadaceae</taxon>
        <taxon>Cymbomonas</taxon>
    </lineage>
</organism>
<dbReference type="AlphaFoldDB" id="A0AAE0GHS2"/>
<evidence type="ECO:0000313" key="2">
    <source>
        <dbReference type="Proteomes" id="UP001190700"/>
    </source>
</evidence>
<proteinExistence type="predicted"/>
<keyword evidence="2" id="KW-1185">Reference proteome</keyword>
<dbReference type="EMBL" id="LGRX02005425">
    <property type="protein sequence ID" value="KAK3278459.1"/>
    <property type="molecule type" value="Genomic_DNA"/>
</dbReference>
<gene>
    <name evidence="1" type="ORF">CYMTET_13605</name>
</gene>
<reference evidence="1 2" key="1">
    <citation type="journal article" date="2015" name="Genome Biol. Evol.">
        <title>Comparative Genomics of a Bacterivorous Green Alga Reveals Evolutionary Causalities and Consequences of Phago-Mixotrophic Mode of Nutrition.</title>
        <authorList>
            <person name="Burns J.A."/>
            <person name="Paasch A."/>
            <person name="Narechania A."/>
            <person name="Kim E."/>
        </authorList>
    </citation>
    <scope>NUCLEOTIDE SEQUENCE [LARGE SCALE GENOMIC DNA]</scope>
    <source>
        <strain evidence="1 2">PLY_AMNH</strain>
    </source>
</reference>
<name>A0AAE0GHS2_9CHLO</name>
<evidence type="ECO:0000313" key="1">
    <source>
        <dbReference type="EMBL" id="KAK3278459.1"/>
    </source>
</evidence>